<dbReference type="InterPro" id="IPR019587">
    <property type="entry name" value="Polyketide_cyclase/dehydratase"/>
</dbReference>
<dbReference type="Pfam" id="PF10604">
    <property type="entry name" value="Polyketide_cyc2"/>
    <property type="match status" value="1"/>
</dbReference>
<dbReference type="Gene3D" id="3.30.530.20">
    <property type="match status" value="1"/>
</dbReference>
<dbReference type="CDD" id="cd07821">
    <property type="entry name" value="PYR_PYL_RCAR_like"/>
    <property type="match status" value="1"/>
</dbReference>
<protein>
    <submittedName>
        <fullName evidence="1">SRPBCC family protein</fullName>
    </submittedName>
</protein>
<dbReference type="Proteomes" id="UP000706039">
    <property type="component" value="Unassembled WGS sequence"/>
</dbReference>
<dbReference type="EMBL" id="JAINVV010000008">
    <property type="protein sequence ID" value="MBY8824238.1"/>
    <property type="molecule type" value="Genomic_DNA"/>
</dbReference>
<comment type="caution">
    <text evidence="1">The sequence shown here is derived from an EMBL/GenBank/DDBJ whole genome shotgun (WGS) entry which is preliminary data.</text>
</comment>
<dbReference type="InterPro" id="IPR023393">
    <property type="entry name" value="START-like_dom_sf"/>
</dbReference>
<reference evidence="1 2" key="1">
    <citation type="submission" date="2021-08" db="EMBL/GenBank/DDBJ databases">
        <authorList>
            <person name="Tuo L."/>
        </authorList>
    </citation>
    <scope>NUCLEOTIDE SEQUENCE [LARGE SCALE GENOMIC DNA]</scope>
    <source>
        <strain evidence="1 2">JCM 31229</strain>
    </source>
</reference>
<proteinExistence type="predicted"/>
<evidence type="ECO:0000313" key="2">
    <source>
        <dbReference type="Proteomes" id="UP000706039"/>
    </source>
</evidence>
<organism evidence="1 2">
    <name type="scientific">Sphingomonas colocasiae</name>
    <dbReference type="NCBI Taxonomy" id="1848973"/>
    <lineage>
        <taxon>Bacteria</taxon>
        <taxon>Pseudomonadati</taxon>
        <taxon>Pseudomonadota</taxon>
        <taxon>Alphaproteobacteria</taxon>
        <taxon>Sphingomonadales</taxon>
        <taxon>Sphingomonadaceae</taxon>
        <taxon>Sphingomonas</taxon>
    </lineage>
</organism>
<sequence>MITIERASRFDASAERLWRLFATEDGQRRAELGFVSSIEFEGEGLGMVRTMRTEGHLGDGIVKEKLVHFDPQAMEMTFEIVDTGDIVPFAGYLGFAKVIPAGPNASILLARSTFVPVDVAEDEARAMSEANYTLFFGNLRDALASGDW</sequence>
<dbReference type="SUPFAM" id="SSF55961">
    <property type="entry name" value="Bet v1-like"/>
    <property type="match status" value="1"/>
</dbReference>
<gene>
    <name evidence="1" type="ORF">K7G82_18175</name>
</gene>
<name>A0ABS7PSN9_9SPHN</name>
<dbReference type="RefSeq" id="WP_222991318.1">
    <property type="nucleotide sequence ID" value="NZ_JAINVV010000008.1"/>
</dbReference>
<accession>A0ABS7PSN9</accession>
<keyword evidence="2" id="KW-1185">Reference proteome</keyword>
<evidence type="ECO:0000313" key="1">
    <source>
        <dbReference type="EMBL" id="MBY8824238.1"/>
    </source>
</evidence>